<dbReference type="EMBL" id="LT559118">
    <property type="protein sequence ID" value="SBO95314.1"/>
    <property type="molecule type" value="Genomic_DNA"/>
</dbReference>
<dbReference type="PANTHER" id="PTHR11579">
    <property type="entry name" value="PROTEIN-L-ISOASPARTATE O-METHYLTRANSFERASE"/>
    <property type="match status" value="1"/>
</dbReference>
<gene>
    <name evidence="12" type="ORF">BN4615_P4830</name>
</gene>
<dbReference type="InterPro" id="IPR029063">
    <property type="entry name" value="SAM-dependent_MTases_sf"/>
</dbReference>
<evidence type="ECO:0000256" key="4">
    <source>
        <dbReference type="ARBA" id="ARBA00013346"/>
    </source>
</evidence>
<dbReference type="GO" id="GO:0032259">
    <property type="term" value="P:methylation"/>
    <property type="evidence" value="ECO:0007669"/>
    <property type="project" value="UniProtKB-KW"/>
</dbReference>
<dbReference type="GO" id="GO:0005737">
    <property type="term" value="C:cytoplasm"/>
    <property type="evidence" value="ECO:0007669"/>
    <property type="project" value="UniProtKB-SubCell"/>
</dbReference>
<dbReference type="SUPFAM" id="SSF53335">
    <property type="entry name" value="S-adenosyl-L-methionine-dependent methyltransferases"/>
    <property type="match status" value="1"/>
</dbReference>
<dbReference type="Pfam" id="PF01135">
    <property type="entry name" value="PCMT"/>
    <property type="match status" value="1"/>
</dbReference>
<dbReference type="RefSeq" id="WP_225274703.1">
    <property type="nucleotide sequence ID" value="NZ_CP084058.1"/>
</dbReference>
<evidence type="ECO:0000256" key="7">
    <source>
        <dbReference type="ARBA" id="ARBA00022679"/>
    </source>
</evidence>
<keyword evidence="7 12" id="KW-0808">Transferase</keyword>
<evidence type="ECO:0000256" key="5">
    <source>
        <dbReference type="ARBA" id="ARBA00022490"/>
    </source>
</evidence>
<reference evidence="12" key="1">
    <citation type="submission" date="2016-04" db="EMBL/GenBank/DDBJ databases">
        <authorList>
            <person name="Evans L.H."/>
            <person name="Alamgir A."/>
            <person name="Owens N."/>
            <person name="Weber N.D."/>
            <person name="Virtaneva K."/>
            <person name="Barbian K."/>
            <person name="Babar A."/>
            <person name="Rosenke K."/>
        </authorList>
    </citation>
    <scope>NUCLEOTIDE SEQUENCE</scope>
    <source>
        <strain evidence="12">Nono1</strain>
    </source>
</reference>
<comment type="subcellular location">
    <subcellularLocation>
        <location evidence="1">Cytoplasm</location>
    </subcellularLocation>
</comment>
<protein>
    <recommendedName>
        <fullName evidence="4">Protein-L-isoaspartate O-methyltransferase</fullName>
        <ecNumber evidence="3">2.1.1.77</ecNumber>
    </recommendedName>
    <alternativeName>
        <fullName evidence="11">L-isoaspartyl protein carboxyl methyltransferase</fullName>
    </alternativeName>
    <alternativeName>
        <fullName evidence="9">Protein L-isoaspartyl methyltransferase</fullName>
    </alternativeName>
    <alternativeName>
        <fullName evidence="10">Protein-beta-aspartate methyltransferase</fullName>
    </alternativeName>
</protein>
<accession>A0A1M4E959</accession>
<dbReference type="Gene3D" id="3.40.50.150">
    <property type="entry name" value="Vaccinia Virus protein VP39"/>
    <property type="match status" value="1"/>
</dbReference>
<proteinExistence type="inferred from homology"/>
<evidence type="ECO:0000256" key="1">
    <source>
        <dbReference type="ARBA" id="ARBA00004496"/>
    </source>
</evidence>
<keyword evidence="6 12" id="KW-0489">Methyltransferase</keyword>
<sequence length="385" mass="40300">MDFAAQRHALVAQLRAAQDVSEPVAAAMLAVPRHLFVPGVEPEAAYRDEPIVTKLDADGRPISSSSQPAIMATMLDQLDVRPGHRVLEIGAGTGYNAALLARLVGPEGRVVALDLDEDTVEQAREHLAAAGVSGVEVLCRDGAAGHPEPAPYDRLIATVGVWDLAPAWLAQLRPDGRLVVPLDLRGVQVSAAMERDGERWVSRSVAPCGFMRMRGSFTGTEAVVVARQDPMLMLMLPEPREVGDVPAALDAAPTEITVRREEAAPPFTVAMGMALWLALHEPRWCALSGDFGSGPGFTAGVVEPGGIALLAVSGSLVARGHGEAGARLAAELAAHVRAWDEAGRPEASALRIEAHPHAPATGATPAGGGAVVIEKRHTTLVLGFG</sequence>
<evidence type="ECO:0000256" key="9">
    <source>
        <dbReference type="ARBA" id="ARBA00030757"/>
    </source>
</evidence>
<dbReference type="GO" id="GO:0004719">
    <property type="term" value="F:protein-L-isoaspartate (D-aspartate) O-methyltransferase activity"/>
    <property type="evidence" value="ECO:0007669"/>
    <property type="project" value="UniProtKB-EC"/>
</dbReference>
<evidence type="ECO:0000256" key="10">
    <source>
        <dbReference type="ARBA" id="ARBA00031323"/>
    </source>
</evidence>
<organism evidence="12">
    <name type="scientific">Nonomuraea gerenzanensis</name>
    <dbReference type="NCBI Taxonomy" id="93944"/>
    <lineage>
        <taxon>Bacteria</taxon>
        <taxon>Bacillati</taxon>
        <taxon>Actinomycetota</taxon>
        <taxon>Actinomycetes</taxon>
        <taxon>Streptosporangiales</taxon>
        <taxon>Streptosporangiaceae</taxon>
        <taxon>Nonomuraea</taxon>
    </lineage>
</organism>
<dbReference type="InterPro" id="IPR000682">
    <property type="entry name" value="PCMT"/>
</dbReference>
<evidence type="ECO:0000256" key="8">
    <source>
        <dbReference type="ARBA" id="ARBA00022691"/>
    </source>
</evidence>
<dbReference type="CDD" id="cd02440">
    <property type="entry name" value="AdoMet_MTases"/>
    <property type="match status" value="1"/>
</dbReference>
<dbReference type="PANTHER" id="PTHR11579:SF0">
    <property type="entry name" value="PROTEIN-L-ISOASPARTATE(D-ASPARTATE) O-METHYLTRANSFERASE"/>
    <property type="match status" value="1"/>
</dbReference>
<dbReference type="EC" id="2.1.1.77" evidence="3"/>
<evidence type="ECO:0000256" key="2">
    <source>
        <dbReference type="ARBA" id="ARBA00005369"/>
    </source>
</evidence>
<evidence type="ECO:0000256" key="3">
    <source>
        <dbReference type="ARBA" id="ARBA00011890"/>
    </source>
</evidence>
<keyword evidence="8" id="KW-0949">S-adenosyl-L-methionine</keyword>
<evidence type="ECO:0000256" key="6">
    <source>
        <dbReference type="ARBA" id="ARBA00022603"/>
    </source>
</evidence>
<keyword evidence="5" id="KW-0963">Cytoplasm</keyword>
<name>A0A1M4E959_9ACTN</name>
<comment type="similarity">
    <text evidence="2">Belongs to the methyltransferase superfamily. L-isoaspartyl/D-aspartyl protein methyltransferase family.</text>
</comment>
<dbReference type="AlphaFoldDB" id="A0A1M4E959"/>
<evidence type="ECO:0000256" key="11">
    <source>
        <dbReference type="ARBA" id="ARBA00031350"/>
    </source>
</evidence>
<evidence type="ECO:0000313" key="12">
    <source>
        <dbReference type="EMBL" id="SBO95314.1"/>
    </source>
</evidence>